<reference evidence="1 2" key="1">
    <citation type="submission" date="2018-07" db="EMBL/GenBank/DDBJ databases">
        <title>Corallincola holothuriorum sp. nov., a new facultative anaerobe isolated from sea cucumber Apostichopus japonicus.</title>
        <authorList>
            <person name="Xia H."/>
        </authorList>
    </citation>
    <scope>NUCLEOTIDE SEQUENCE [LARGE SCALE GENOMIC DNA]</scope>
    <source>
        <strain evidence="1 2">C4</strain>
    </source>
</reference>
<dbReference type="AlphaFoldDB" id="A0A368NM11"/>
<organism evidence="1 2">
    <name type="scientific">Corallincola holothuriorum</name>
    <dbReference type="NCBI Taxonomy" id="2282215"/>
    <lineage>
        <taxon>Bacteria</taxon>
        <taxon>Pseudomonadati</taxon>
        <taxon>Pseudomonadota</taxon>
        <taxon>Gammaproteobacteria</taxon>
        <taxon>Alteromonadales</taxon>
        <taxon>Psychromonadaceae</taxon>
        <taxon>Corallincola</taxon>
    </lineage>
</organism>
<dbReference type="Gene3D" id="2.60.40.1890">
    <property type="entry name" value="PCu(A)C copper chaperone"/>
    <property type="match status" value="1"/>
</dbReference>
<accession>A0A368NM11</accession>
<dbReference type="InterPro" id="IPR036182">
    <property type="entry name" value="PCuAC_sf"/>
</dbReference>
<proteinExistence type="predicted"/>
<sequence length="152" mass="16819">MIRPFVSVIIVLSSMIFNLAVAAQPNIVKPYIRALPPGVPNSAAFLVIENPMSESVVLLGAETEIAARAELHNHLSEDGVMKMRQVDSIEVPAKSKVTLQPGGLHIMLFDIKNSPQVGQQIPITLIFADETKITVMAEVRDLREQHHHHEHH</sequence>
<evidence type="ECO:0000313" key="1">
    <source>
        <dbReference type="EMBL" id="RCU51587.1"/>
    </source>
</evidence>
<dbReference type="Proteomes" id="UP000252558">
    <property type="component" value="Unassembled WGS sequence"/>
</dbReference>
<dbReference type="Pfam" id="PF04314">
    <property type="entry name" value="PCuAC"/>
    <property type="match status" value="1"/>
</dbReference>
<gene>
    <name evidence="1" type="ORF">DU002_03705</name>
</gene>
<protein>
    <submittedName>
        <fullName evidence="1">Copper chaperone PCu(A)C</fullName>
    </submittedName>
</protein>
<dbReference type="PANTHER" id="PTHR36302:SF1">
    <property type="entry name" value="COPPER CHAPERONE PCU(A)C"/>
    <property type="match status" value="1"/>
</dbReference>
<dbReference type="PANTHER" id="PTHR36302">
    <property type="entry name" value="BLR7088 PROTEIN"/>
    <property type="match status" value="1"/>
</dbReference>
<dbReference type="SUPFAM" id="SSF110087">
    <property type="entry name" value="DR1885-like metal-binding protein"/>
    <property type="match status" value="1"/>
</dbReference>
<dbReference type="RefSeq" id="WP_114337016.1">
    <property type="nucleotide sequence ID" value="NZ_QPID01000002.1"/>
</dbReference>
<name>A0A368NM11_9GAMM</name>
<dbReference type="InterPro" id="IPR007410">
    <property type="entry name" value="LpqE-like"/>
</dbReference>
<keyword evidence="2" id="KW-1185">Reference proteome</keyword>
<comment type="caution">
    <text evidence="1">The sequence shown here is derived from an EMBL/GenBank/DDBJ whole genome shotgun (WGS) entry which is preliminary data.</text>
</comment>
<evidence type="ECO:0000313" key="2">
    <source>
        <dbReference type="Proteomes" id="UP000252558"/>
    </source>
</evidence>
<dbReference type="OrthoDB" id="9796962at2"/>
<dbReference type="InterPro" id="IPR058248">
    <property type="entry name" value="Lxx211020-like"/>
</dbReference>
<dbReference type="EMBL" id="QPID01000002">
    <property type="protein sequence ID" value="RCU51587.1"/>
    <property type="molecule type" value="Genomic_DNA"/>
</dbReference>